<accession>A0AA90US02</accession>
<evidence type="ECO:0000313" key="2">
    <source>
        <dbReference type="Proteomes" id="UP000423156"/>
    </source>
</evidence>
<evidence type="ECO:0000313" key="1">
    <source>
        <dbReference type="EMBL" id="MQN78367.1"/>
    </source>
</evidence>
<protein>
    <submittedName>
        <fullName evidence="1">Smalltalk protein</fullName>
    </submittedName>
</protein>
<dbReference type="AlphaFoldDB" id="A0AA90US02"/>
<feature type="non-terminal residue" evidence="1">
    <location>
        <position position="1"/>
    </location>
</feature>
<proteinExistence type="predicted"/>
<sequence>EILKFAVTVLTALLGALGVSAGGL</sequence>
<dbReference type="InterPro" id="IPR045505">
    <property type="entry name" value="DUF6486"/>
</dbReference>
<dbReference type="Pfam" id="PF20096">
    <property type="entry name" value="DUF6486"/>
    <property type="match status" value="1"/>
</dbReference>
<dbReference type="EMBL" id="VZBZ01000140">
    <property type="protein sequence ID" value="MQN78367.1"/>
    <property type="molecule type" value="Genomic_DNA"/>
</dbReference>
<reference evidence="2" key="1">
    <citation type="submission" date="2019-09" db="EMBL/GenBank/DDBJ databases">
        <title>Distinct polysaccharide growth profiles of human intestinal Prevotella copri isolates.</title>
        <authorList>
            <person name="Fehlner-Peach H."/>
            <person name="Magnabosco C."/>
            <person name="Raghavan V."/>
            <person name="Scher J.U."/>
            <person name="Tett A."/>
            <person name="Cox L.M."/>
            <person name="Gottsegen C."/>
            <person name="Watters A."/>
            <person name="Wiltshire- Gordon J.D."/>
            <person name="Segata N."/>
            <person name="Bonneau R."/>
            <person name="Littman D.R."/>
        </authorList>
    </citation>
    <scope>NUCLEOTIDE SEQUENCE [LARGE SCALE GENOMIC DNA]</scope>
    <source>
        <strain evidence="2">BU41712</strain>
    </source>
</reference>
<dbReference type="NCBIfam" id="NF033879">
    <property type="entry name" value="smalltalk"/>
    <property type="match status" value="1"/>
</dbReference>
<organism evidence="1 2">
    <name type="scientific">Segatella copri</name>
    <dbReference type="NCBI Taxonomy" id="165179"/>
    <lineage>
        <taxon>Bacteria</taxon>
        <taxon>Pseudomonadati</taxon>
        <taxon>Bacteroidota</taxon>
        <taxon>Bacteroidia</taxon>
        <taxon>Bacteroidales</taxon>
        <taxon>Prevotellaceae</taxon>
        <taxon>Segatella</taxon>
    </lineage>
</organism>
<comment type="caution">
    <text evidence="1">The sequence shown here is derived from an EMBL/GenBank/DDBJ whole genome shotgun (WGS) entry which is preliminary data.</text>
</comment>
<name>A0AA90US02_9BACT</name>
<dbReference type="Proteomes" id="UP000423156">
    <property type="component" value="Unassembled WGS sequence"/>
</dbReference>
<gene>
    <name evidence="1" type="ORF">F7D71_10990</name>
</gene>